<evidence type="ECO:0000313" key="2">
    <source>
        <dbReference type="Proteomes" id="UP000034883"/>
    </source>
</evidence>
<dbReference type="AlphaFoldDB" id="A0A0F6YLM8"/>
<dbReference type="KEGG" id="samy:DB32_006519"/>
<organism evidence="1 2">
    <name type="scientific">Sandaracinus amylolyticus</name>
    <dbReference type="NCBI Taxonomy" id="927083"/>
    <lineage>
        <taxon>Bacteria</taxon>
        <taxon>Pseudomonadati</taxon>
        <taxon>Myxococcota</taxon>
        <taxon>Polyangia</taxon>
        <taxon>Polyangiales</taxon>
        <taxon>Sandaracinaceae</taxon>
        <taxon>Sandaracinus</taxon>
    </lineage>
</organism>
<gene>
    <name evidence="1" type="ORF">DB32_006519</name>
</gene>
<sequence>MVIALVASVARAQDGDVPREDGVIDAWARAIAEGSMPRWTGPRVAWTEPTPRPADDALVARSWRAPVAVHGADEARVATTLRALETAHAWMASNGWGEPHSDGGRGGGDELDVYLVDALPAAGRFEEPEAAPGESDEVPPRWVRVGWDVPIAWASLDAVTSFATIDARSADLASCAVYAYAQAVLAQQDPAEAPAWRRAIGAFVAWQVTGSFGCAEDAIAAQQAAAHRGLVSHAPGSGEGGAMLLGAISARHDGGSGDFVRDLVQGARQWTWEGEGLRAEPDVWHAVAHFLSLSRTRGTWPRLLEEVAVARYFTGPRAGLGAGAIAMMRDVPGEVPVARVEWARLPRSPYRGELELEPGGSAYVRVDVRGAPEGSRLRVWLRGEHGVTWSMVAVRLDASGRELGRMRTPIRREPRAYLPIELDASVAEVLVVITNVSWRRPDADEPDENVRGFRVVVDRAAESD</sequence>
<dbReference type="Proteomes" id="UP000034883">
    <property type="component" value="Chromosome"/>
</dbReference>
<keyword evidence="2" id="KW-1185">Reference proteome</keyword>
<protein>
    <submittedName>
        <fullName evidence="1">Uncharacterized protein</fullName>
    </submittedName>
</protein>
<name>A0A0F6YLM8_9BACT</name>
<dbReference type="STRING" id="927083.DB32_006519"/>
<dbReference type="EMBL" id="CP011125">
    <property type="protein sequence ID" value="AKF09370.1"/>
    <property type="molecule type" value="Genomic_DNA"/>
</dbReference>
<accession>A0A0F6YLM8</accession>
<evidence type="ECO:0000313" key="1">
    <source>
        <dbReference type="EMBL" id="AKF09370.1"/>
    </source>
</evidence>
<reference evidence="1 2" key="1">
    <citation type="submission" date="2015-03" db="EMBL/GenBank/DDBJ databases">
        <title>Genome assembly of Sandaracinus amylolyticus DSM 53668.</title>
        <authorList>
            <person name="Sharma G."/>
            <person name="Subramanian S."/>
        </authorList>
    </citation>
    <scope>NUCLEOTIDE SEQUENCE [LARGE SCALE GENOMIC DNA]</scope>
    <source>
        <strain evidence="1 2">DSM 53668</strain>
    </source>
</reference>
<proteinExistence type="predicted"/>